<dbReference type="OrthoDB" id="2418132at2"/>
<name>A0A1V3JJV4_9PAST</name>
<evidence type="ECO:0000313" key="3">
    <source>
        <dbReference type="Proteomes" id="UP000188541"/>
    </source>
</evidence>
<dbReference type="STRING" id="1908266.BKK55_05105"/>
<dbReference type="SUPFAM" id="SSF101386">
    <property type="entry name" value="all-alpha NTP pyrophosphatases"/>
    <property type="match status" value="1"/>
</dbReference>
<dbReference type="Pfam" id="PF03819">
    <property type="entry name" value="MazG"/>
    <property type="match status" value="1"/>
</dbReference>
<dbReference type="InterPro" id="IPR004518">
    <property type="entry name" value="MazG-like_dom"/>
</dbReference>
<evidence type="ECO:0000313" key="2">
    <source>
        <dbReference type="EMBL" id="OOF57071.1"/>
    </source>
</evidence>
<dbReference type="RefSeq" id="WP_077550880.1">
    <property type="nucleotide sequence ID" value="NZ_MLHO01000025.1"/>
</dbReference>
<dbReference type="PANTHER" id="PTHR42692:SF2">
    <property type="entry name" value="IG HYPOTHETICAL 16995"/>
    <property type="match status" value="1"/>
</dbReference>
<dbReference type="EMBL" id="MLHO01000025">
    <property type="protein sequence ID" value="OOF57071.1"/>
    <property type="molecule type" value="Genomic_DNA"/>
</dbReference>
<comment type="caution">
    <text evidence="2">The sequence shown here is derived from an EMBL/GenBank/DDBJ whole genome shotgun (WGS) entry which is preliminary data.</text>
</comment>
<dbReference type="AlphaFoldDB" id="A0A1V3JJV4"/>
<proteinExistence type="predicted"/>
<keyword evidence="3" id="KW-1185">Reference proteome</keyword>
<sequence length="107" mass="13029">MTLQTYQHWLVKYYKRRQWYDYNPFIRLNFLTEEVGELAQAVRAYEIGRDRADEPQLSRQTRLAHIREELGDVLNNVLILADKYQLELAEIMQDNQQKLQRRLEETE</sequence>
<dbReference type="PANTHER" id="PTHR42692">
    <property type="entry name" value="NUCLEOTIDE PYROPHOSPHOHYDROLASE"/>
    <property type="match status" value="1"/>
</dbReference>
<dbReference type="InterPro" id="IPR011411">
    <property type="entry name" value="MazG-related_YvdC"/>
</dbReference>
<dbReference type="Proteomes" id="UP000188541">
    <property type="component" value="Unassembled WGS sequence"/>
</dbReference>
<feature type="domain" description="NTP pyrophosphohydrolase MazG-like" evidence="1">
    <location>
        <begin position="29"/>
        <end position="103"/>
    </location>
</feature>
<dbReference type="InterPro" id="IPR047046">
    <property type="entry name" value="YpjD/YvdC"/>
</dbReference>
<dbReference type="Gene3D" id="1.10.287.1080">
    <property type="entry name" value="MazG-like"/>
    <property type="match status" value="1"/>
</dbReference>
<evidence type="ECO:0000259" key="1">
    <source>
        <dbReference type="Pfam" id="PF03819"/>
    </source>
</evidence>
<dbReference type="PIRSF" id="PIRSF036521">
    <property type="entry name" value="UCP036521_pph"/>
    <property type="match status" value="1"/>
</dbReference>
<dbReference type="CDD" id="cd11523">
    <property type="entry name" value="NTP-PPase"/>
    <property type="match status" value="1"/>
</dbReference>
<organism evidence="2 3">
    <name type="scientific">Rodentibacter genomosp. 2</name>
    <dbReference type="NCBI Taxonomy" id="1908266"/>
    <lineage>
        <taxon>Bacteria</taxon>
        <taxon>Pseudomonadati</taxon>
        <taxon>Pseudomonadota</taxon>
        <taxon>Gammaproteobacteria</taxon>
        <taxon>Pasteurellales</taxon>
        <taxon>Pasteurellaceae</taxon>
        <taxon>Rodentibacter</taxon>
    </lineage>
</organism>
<reference evidence="2 3" key="1">
    <citation type="submission" date="2016-10" db="EMBL/GenBank/DDBJ databases">
        <title>Rodentibacter gen. nov. and new species.</title>
        <authorList>
            <person name="Christensen H."/>
        </authorList>
    </citation>
    <scope>NUCLEOTIDE SEQUENCE [LARGE SCALE GENOMIC DNA]</scope>
    <source>
        <strain evidence="2 3">1996246016</strain>
    </source>
</reference>
<accession>A0A1V3JJV4</accession>
<gene>
    <name evidence="2" type="ORF">BKK55_05105</name>
</gene>
<protein>
    <recommendedName>
        <fullName evidence="1">NTP pyrophosphohydrolase MazG-like domain-containing protein</fullName>
    </recommendedName>
</protein>